<accession>A0AAT9LF07</accession>
<dbReference type="PIRSF" id="PIRSF031501">
    <property type="entry name" value="QueT"/>
    <property type="match status" value="1"/>
</dbReference>
<evidence type="ECO:0000256" key="1">
    <source>
        <dbReference type="SAM" id="Phobius"/>
    </source>
</evidence>
<evidence type="ECO:0000313" key="2">
    <source>
        <dbReference type="EMBL" id="QUL99601.1"/>
    </source>
</evidence>
<keyword evidence="1" id="KW-0812">Transmembrane</keyword>
<organism evidence="2">
    <name type="scientific">Candidatus Fermentithermobacillus carboniphilus</name>
    <dbReference type="NCBI Taxonomy" id="3085328"/>
    <lineage>
        <taxon>Bacteria</taxon>
        <taxon>Bacillati</taxon>
        <taxon>Bacillota</taxon>
        <taxon>Candidatus Fermentithermobacillia</taxon>
        <taxon>Candidatus Fermentithermobacillales</taxon>
        <taxon>Candidatus Fermentithermobacillaceae</taxon>
        <taxon>Candidatus Fermentithermobacillus</taxon>
    </lineage>
</organism>
<feature type="transmembrane region" description="Helical" evidence="1">
    <location>
        <begin position="118"/>
        <end position="141"/>
    </location>
</feature>
<reference evidence="2" key="1">
    <citation type="submission" date="2020-10" db="EMBL/GenBank/DDBJ databases">
        <authorList>
            <person name="Kadnikov V."/>
            <person name="Beletsky A.V."/>
            <person name="Mardanov A.V."/>
            <person name="Karnachuk O.V."/>
            <person name="Ravin N.V."/>
        </authorList>
    </citation>
    <scope>NUCLEOTIDE SEQUENCE</scope>
    <source>
        <strain evidence="2">Bu02</strain>
    </source>
</reference>
<sequence>MGVLARIGLLAAAYAVLTVVPPFSSISYGPIQVRLAEALTVLAYLFPWAKWGLYFGCILANLGSPFLVWDITLGAFATLFAAWLSQRMPRPYLAPLPPVLVNATVVSAYVAPLSGVPYWPVVLYIALGEAVACYGLGYPLLLAVSNNEKLLGVLRGQDNA</sequence>
<keyword evidence="1" id="KW-0472">Membrane</keyword>
<feature type="transmembrane region" description="Helical" evidence="1">
    <location>
        <begin position="92"/>
        <end position="112"/>
    </location>
</feature>
<dbReference type="PANTHER" id="PTHR40044:SF1">
    <property type="entry name" value="INTEGRAL MEMBRANE PROTEIN"/>
    <property type="match status" value="1"/>
</dbReference>
<reference evidence="2" key="2">
    <citation type="journal article" date="2023" name="Biology">
        <title>Prokaryotic Life Associated with Coal-Fire Gas Vents Revealed by Metagenomics.</title>
        <authorList>
            <person name="Kadnikov V.V."/>
            <person name="Mardanov A.V."/>
            <person name="Beletsky A.V."/>
            <person name="Karnachuk O.V."/>
            <person name="Ravin N.V."/>
        </authorList>
    </citation>
    <scope>NUCLEOTIDE SEQUENCE</scope>
    <source>
        <strain evidence="2">Bu02</strain>
    </source>
</reference>
<protein>
    <submittedName>
        <fullName evidence="2">QueT transporter family protein</fullName>
    </submittedName>
</protein>
<dbReference type="PANTHER" id="PTHR40044">
    <property type="entry name" value="INTEGRAL MEMBRANE PROTEIN-RELATED"/>
    <property type="match status" value="1"/>
</dbReference>
<feature type="transmembrane region" description="Helical" evidence="1">
    <location>
        <begin position="62"/>
        <end position="85"/>
    </location>
</feature>
<dbReference type="KEGG" id="fcz:IMF26_05755"/>
<name>A0AAT9LF07_9FIRM</name>
<dbReference type="Pfam" id="PF06177">
    <property type="entry name" value="QueT"/>
    <property type="match status" value="1"/>
</dbReference>
<dbReference type="InterPro" id="IPR010387">
    <property type="entry name" value="QueT"/>
</dbReference>
<dbReference type="EMBL" id="CP062796">
    <property type="protein sequence ID" value="QUL99601.1"/>
    <property type="molecule type" value="Genomic_DNA"/>
</dbReference>
<dbReference type="AlphaFoldDB" id="A0AAT9LF07"/>
<keyword evidence="1" id="KW-1133">Transmembrane helix</keyword>
<gene>
    <name evidence="2" type="ORF">IMF26_05755</name>
</gene>
<proteinExistence type="predicted"/>